<reference evidence="1" key="1">
    <citation type="submission" date="2019-08" db="EMBL/GenBank/DDBJ databases">
        <authorList>
            <person name="Kucharzyk K."/>
            <person name="Murdoch R.W."/>
            <person name="Higgins S."/>
            <person name="Loffler F."/>
        </authorList>
    </citation>
    <scope>NUCLEOTIDE SEQUENCE</scope>
</reference>
<proteinExistence type="predicted"/>
<gene>
    <name evidence="1" type="ORF">SDC9_105985</name>
</gene>
<comment type="caution">
    <text evidence="1">The sequence shown here is derived from an EMBL/GenBank/DDBJ whole genome shotgun (WGS) entry which is preliminary data.</text>
</comment>
<protein>
    <submittedName>
        <fullName evidence="1">Uncharacterized protein</fullName>
    </submittedName>
</protein>
<organism evidence="1">
    <name type="scientific">bioreactor metagenome</name>
    <dbReference type="NCBI Taxonomy" id="1076179"/>
    <lineage>
        <taxon>unclassified sequences</taxon>
        <taxon>metagenomes</taxon>
        <taxon>ecological metagenomes</taxon>
    </lineage>
</organism>
<sequence>MTARLRSFSAGCSFKIRRRRFGETALWAVIYPSMKNCRRAGPRFLKKPAFPCDKFPQMGLRLFKIEAMQKIREKDGRLLTRRPGSEDIVGLLDQLFQRV</sequence>
<name>A0A645B156_9ZZZZ</name>
<accession>A0A645B156</accession>
<evidence type="ECO:0000313" key="1">
    <source>
        <dbReference type="EMBL" id="MPM59147.1"/>
    </source>
</evidence>
<dbReference type="EMBL" id="VSSQ01017145">
    <property type="protein sequence ID" value="MPM59147.1"/>
    <property type="molecule type" value="Genomic_DNA"/>
</dbReference>
<dbReference type="AlphaFoldDB" id="A0A645B156"/>